<feature type="compositionally biased region" description="Low complexity" evidence="1">
    <location>
        <begin position="55"/>
        <end position="72"/>
    </location>
</feature>
<name>A0A414A6E0_9FIRM</name>
<evidence type="ECO:0000256" key="1">
    <source>
        <dbReference type="SAM" id="MobiDB-lite"/>
    </source>
</evidence>
<keyword evidence="2" id="KW-0812">Transmembrane</keyword>
<dbReference type="RefSeq" id="WP_118389349.1">
    <property type="nucleotide sequence ID" value="NZ_QSHU01000002.1"/>
</dbReference>
<evidence type="ECO:0000256" key="2">
    <source>
        <dbReference type="SAM" id="Phobius"/>
    </source>
</evidence>
<feature type="transmembrane region" description="Helical" evidence="2">
    <location>
        <begin position="21"/>
        <end position="39"/>
    </location>
</feature>
<feature type="compositionally biased region" description="Basic and acidic residues" evidence="1">
    <location>
        <begin position="44"/>
        <end position="54"/>
    </location>
</feature>
<protein>
    <submittedName>
        <fullName evidence="3">Uncharacterized protein</fullName>
    </submittedName>
</protein>
<dbReference type="AlphaFoldDB" id="A0A414A6E0"/>
<sequence>MAENKKTNKSSGRGVNPSKKIWKKWWFWLIVIVFIGLLIPKDNSDGQKEPETKVETTTPELKTPTETVQPETTEIETREPETVEQEPTEKAEEPAAGKNIDDIGAYFSVSDVRNDVTGNWRISTIAENVDIQEYALSYYKEYFKDDKEIHAIVNFNYKTTTKISVIGNTLDVSIYDYVDGEEHDAKLLFSGTLLKEYSVNMDNGSIEEIQ</sequence>
<evidence type="ECO:0000313" key="3">
    <source>
        <dbReference type="EMBL" id="RHC41261.1"/>
    </source>
</evidence>
<feature type="region of interest" description="Disordered" evidence="1">
    <location>
        <begin position="44"/>
        <end position="94"/>
    </location>
</feature>
<keyword evidence="2" id="KW-1133">Transmembrane helix</keyword>
<evidence type="ECO:0000313" key="4">
    <source>
        <dbReference type="Proteomes" id="UP000286104"/>
    </source>
</evidence>
<keyword evidence="2" id="KW-0472">Membrane</keyword>
<gene>
    <name evidence="3" type="ORF">DW848_02130</name>
</gene>
<proteinExistence type="predicted"/>
<feature type="compositionally biased region" description="Basic and acidic residues" evidence="1">
    <location>
        <begin position="75"/>
        <end position="94"/>
    </location>
</feature>
<dbReference type="EMBL" id="QSHU01000002">
    <property type="protein sequence ID" value="RHC41261.1"/>
    <property type="molecule type" value="Genomic_DNA"/>
</dbReference>
<organism evidence="3 4">
    <name type="scientific">Agathobacter rectalis</name>
    <dbReference type="NCBI Taxonomy" id="39491"/>
    <lineage>
        <taxon>Bacteria</taxon>
        <taxon>Bacillati</taxon>
        <taxon>Bacillota</taxon>
        <taxon>Clostridia</taxon>
        <taxon>Lachnospirales</taxon>
        <taxon>Lachnospiraceae</taxon>
        <taxon>Agathobacter</taxon>
    </lineage>
</organism>
<dbReference type="Proteomes" id="UP000286104">
    <property type="component" value="Unassembled WGS sequence"/>
</dbReference>
<reference evidence="3 4" key="1">
    <citation type="submission" date="2018-08" db="EMBL/GenBank/DDBJ databases">
        <title>A genome reference for cultivated species of the human gut microbiota.</title>
        <authorList>
            <person name="Zou Y."/>
            <person name="Xue W."/>
            <person name="Luo G."/>
        </authorList>
    </citation>
    <scope>NUCLEOTIDE SEQUENCE [LARGE SCALE GENOMIC DNA]</scope>
    <source>
        <strain evidence="3 4">AM36-3AA</strain>
    </source>
</reference>
<comment type="caution">
    <text evidence="3">The sequence shown here is derived from an EMBL/GenBank/DDBJ whole genome shotgun (WGS) entry which is preliminary data.</text>
</comment>
<accession>A0A414A6E0</accession>